<feature type="transmembrane region" description="Helical" evidence="1">
    <location>
        <begin position="30"/>
        <end position="53"/>
    </location>
</feature>
<dbReference type="EMBL" id="CP018866">
    <property type="protein sequence ID" value="AST93694.1"/>
    <property type="molecule type" value="Genomic_DNA"/>
</dbReference>
<gene>
    <name evidence="2" type="ORF">BC6307_21695</name>
</gene>
<dbReference type="Proteomes" id="UP000215224">
    <property type="component" value="Chromosome"/>
</dbReference>
<proteinExistence type="predicted"/>
<keyword evidence="3" id="KW-1185">Reference proteome</keyword>
<keyword evidence="1" id="KW-1133">Transmembrane helix</keyword>
<keyword evidence="1" id="KW-0812">Transmembrane</keyword>
<accession>A0A223KWC7</accession>
<feature type="transmembrane region" description="Helical" evidence="1">
    <location>
        <begin position="90"/>
        <end position="110"/>
    </location>
</feature>
<sequence length="115" mass="14138">MWLIISYVEIVVDLYFDKVFHLYYFGESNVLSGAVLTMKLVTAPLFGIPYLNFMPEKFSRFIPYWLFWALFSTFFEWTTVHFGYLNYTGWPIWLSFLFYVLVIPIVRWFYYYIRH</sequence>
<dbReference type="STRING" id="1314751.GCA_001591425_04664"/>
<reference evidence="2 3" key="1">
    <citation type="submission" date="2016-12" db="EMBL/GenBank/DDBJ databases">
        <title>The whole genome sequencing and assembly of Bacillus cohnii DSM 6307T strain.</title>
        <authorList>
            <person name="Lee Y.-J."/>
            <person name="Yi H."/>
            <person name="Bahn Y.-S."/>
            <person name="Kim J.F."/>
            <person name="Lee D.-W."/>
        </authorList>
    </citation>
    <scope>NUCLEOTIDE SEQUENCE [LARGE SCALE GENOMIC DNA]</scope>
    <source>
        <strain evidence="2 3">DSM 6307</strain>
    </source>
</reference>
<dbReference type="KEGG" id="bcoh:BC6307_21695"/>
<dbReference type="RefSeq" id="WP_066421124.1">
    <property type="nucleotide sequence ID" value="NZ_CP018866.1"/>
</dbReference>
<dbReference type="AlphaFoldDB" id="A0A223KWC7"/>
<protein>
    <submittedName>
        <fullName evidence="2">Uncharacterized protein</fullName>
    </submittedName>
</protein>
<evidence type="ECO:0000313" key="3">
    <source>
        <dbReference type="Proteomes" id="UP000215224"/>
    </source>
</evidence>
<keyword evidence="1" id="KW-0472">Membrane</keyword>
<evidence type="ECO:0000313" key="2">
    <source>
        <dbReference type="EMBL" id="AST93694.1"/>
    </source>
</evidence>
<evidence type="ECO:0000256" key="1">
    <source>
        <dbReference type="SAM" id="Phobius"/>
    </source>
</evidence>
<name>A0A223KWC7_9BACI</name>
<organism evidence="2 3">
    <name type="scientific">Sutcliffiella cohnii</name>
    <dbReference type="NCBI Taxonomy" id="33932"/>
    <lineage>
        <taxon>Bacteria</taxon>
        <taxon>Bacillati</taxon>
        <taxon>Bacillota</taxon>
        <taxon>Bacilli</taxon>
        <taxon>Bacillales</taxon>
        <taxon>Bacillaceae</taxon>
        <taxon>Sutcliffiella</taxon>
    </lineage>
</organism>
<feature type="transmembrane region" description="Helical" evidence="1">
    <location>
        <begin position="65"/>
        <end position="84"/>
    </location>
</feature>